<proteinExistence type="predicted"/>
<reference evidence="1" key="1">
    <citation type="submission" date="2021-01" db="EMBL/GenBank/DDBJ databases">
        <authorList>
            <person name="Corre E."/>
            <person name="Pelletier E."/>
            <person name="Niang G."/>
            <person name="Scheremetjew M."/>
            <person name="Finn R."/>
            <person name="Kale V."/>
            <person name="Holt S."/>
            <person name="Cochrane G."/>
            <person name="Meng A."/>
            <person name="Brown T."/>
            <person name="Cohen L."/>
        </authorList>
    </citation>
    <scope>NUCLEOTIDE SEQUENCE</scope>
    <source>
        <strain evidence="1">CCMP1510</strain>
    </source>
</reference>
<name>A0A7S3JZV8_9STRA</name>
<accession>A0A7S3JZV8</accession>
<dbReference type="EMBL" id="HBIJ01013341">
    <property type="protein sequence ID" value="CAE0368285.1"/>
    <property type="molecule type" value="Transcribed_RNA"/>
</dbReference>
<evidence type="ECO:0000313" key="1">
    <source>
        <dbReference type="EMBL" id="CAE0368285.1"/>
    </source>
</evidence>
<protein>
    <submittedName>
        <fullName evidence="1">Uncharacterized protein</fullName>
    </submittedName>
</protein>
<gene>
    <name evidence="1" type="ORF">ALAG00032_LOCUS9047</name>
</gene>
<organism evidence="1">
    <name type="scientific">Aureoumbra lagunensis</name>
    <dbReference type="NCBI Taxonomy" id="44058"/>
    <lineage>
        <taxon>Eukaryota</taxon>
        <taxon>Sar</taxon>
        <taxon>Stramenopiles</taxon>
        <taxon>Ochrophyta</taxon>
        <taxon>Pelagophyceae</taxon>
        <taxon>Pelagomonadales</taxon>
        <taxon>Aureoumbra</taxon>
    </lineage>
</organism>
<dbReference type="AlphaFoldDB" id="A0A7S3JZV8"/>
<sequence length="107" mass="11777">MQVTGKLERDVCEALARNNFKVLSSKPHYIANARAGLYIGEGPDPDRFSQALLVLKAQSLGDYHGKVAFVNSENKFPWKLVRGAVCVYTSDEAEGTDILESSNKDSE</sequence>